<evidence type="ECO:0000313" key="2">
    <source>
        <dbReference type="WBParaSite" id="maker-unitig_10662-snap-gene-0.3-mRNA-1"/>
    </source>
</evidence>
<reference evidence="2" key="1">
    <citation type="submission" date="2016-11" db="UniProtKB">
        <authorList>
            <consortium name="WormBaseParasite"/>
        </authorList>
    </citation>
    <scope>IDENTIFICATION</scope>
</reference>
<dbReference type="AlphaFoldDB" id="A0A1I8F1T3"/>
<keyword evidence="1" id="KW-1185">Reference proteome</keyword>
<evidence type="ECO:0000313" key="1">
    <source>
        <dbReference type="Proteomes" id="UP000095280"/>
    </source>
</evidence>
<accession>A0A1I8F1T3</accession>
<sequence length="130" mass="14489">LCSRNRLLSALLLGGAPPYQPTPHRAPAFEYNLEALYLTWLSSLVPVRGPAYVSFRKAQVLAKACQRYTHTSKISISPAESDEARNVGRGHDAQTRVRPLAALHGFDAFTKHLAECAVHPPRHTRHRPCR</sequence>
<protein>
    <submittedName>
        <fullName evidence="2">Reverse transcriptase domain-containing protein</fullName>
    </submittedName>
</protein>
<dbReference type="Proteomes" id="UP000095280">
    <property type="component" value="Unplaced"/>
</dbReference>
<proteinExistence type="predicted"/>
<organism evidence="1 2">
    <name type="scientific">Macrostomum lignano</name>
    <dbReference type="NCBI Taxonomy" id="282301"/>
    <lineage>
        <taxon>Eukaryota</taxon>
        <taxon>Metazoa</taxon>
        <taxon>Spiralia</taxon>
        <taxon>Lophotrochozoa</taxon>
        <taxon>Platyhelminthes</taxon>
        <taxon>Rhabditophora</taxon>
        <taxon>Macrostomorpha</taxon>
        <taxon>Macrostomida</taxon>
        <taxon>Macrostomidae</taxon>
        <taxon>Macrostomum</taxon>
    </lineage>
</organism>
<name>A0A1I8F1T3_9PLAT</name>
<dbReference type="WBParaSite" id="maker-unitig_10662-snap-gene-0.3-mRNA-1">
    <property type="protein sequence ID" value="maker-unitig_10662-snap-gene-0.3-mRNA-1"/>
    <property type="gene ID" value="maker-unitig_10662-snap-gene-0.3"/>
</dbReference>